<keyword evidence="3" id="KW-1185">Reference proteome</keyword>
<feature type="compositionally biased region" description="Polar residues" evidence="1">
    <location>
        <begin position="1645"/>
        <end position="1663"/>
    </location>
</feature>
<feature type="region of interest" description="Disordered" evidence="1">
    <location>
        <begin position="827"/>
        <end position="874"/>
    </location>
</feature>
<feature type="region of interest" description="Disordered" evidence="1">
    <location>
        <begin position="430"/>
        <end position="451"/>
    </location>
</feature>
<name>A0AAR5QI44_DENPD</name>
<feature type="compositionally biased region" description="Basic and acidic residues" evidence="1">
    <location>
        <begin position="1068"/>
        <end position="1079"/>
    </location>
</feature>
<evidence type="ECO:0000256" key="1">
    <source>
        <dbReference type="SAM" id="MobiDB-lite"/>
    </source>
</evidence>
<feature type="region of interest" description="Disordered" evidence="1">
    <location>
        <begin position="1641"/>
        <end position="1663"/>
    </location>
</feature>
<dbReference type="EnsemblMetazoa" id="XM_019917335.1">
    <property type="protein sequence ID" value="XP_019772894.1"/>
    <property type="gene ID" value="LOC109546384"/>
</dbReference>
<feature type="region of interest" description="Disordered" evidence="1">
    <location>
        <begin position="188"/>
        <end position="249"/>
    </location>
</feature>
<reference evidence="2" key="2">
    <citation type="submission" date="2024-08" db="UniProtKB">
        <authorList>
            <consortium name="EnsemblMetazoa"/>
        </authorList>
    </citation>
    <scope>IDENTIFICATION</scope>
</reference>
<feature type="region of interest" description="Disordered" evidence="1">
    <location>
        <begin position="1068"/>
        <end position="1139"/>
    </location>
</feature>
<evidence type="ECO:0000313" key="3">
    <source>
        <dbReference type="Proteomes" id="UP000019118"/>
    </source>
</evidence>
<accession>A0AAR5QI44</accession>
<feature type="compositionally biased region" description="Polar residues" evidence="1">
    <location>
        <begin position="1126"/>
        <end position="1139"/>
    </location>
</feature>
<feature type="compositionally biased region" description="Basic residues" evidence="1">
    <location>
        <begin position="1352"/>
        <end position="1364"/>
    </location>
</feature>
<protein>
    <submittedName>
        <fullName evidence="2">Uncharacterized protein</fullName>
    </submittedName>
</protein>
<reference evidence="3" key="1">
    <citation type="journal article" date="2013" name="Genome Biol.">
        <title>Draft genome of the mountain pine beetle, Dendroctonus ponderosae Hopkins, a major forest pest.</title>
        <authorList>
            <person name="Keeling C.I."/>
            <person name="Yuen M.M."/>
            <person name="Liao N.Y."/>
            <person name="Docking T.R."/>
            <person name="Chan S.K."/>
            <person name="Taylor G.A."/>
            <person name="Palmquist D.L."/>
            <person name="Jackman S.D."/>
            <person name="Nguyen A."/>
            <person name="Li M."/>
            <person name="Henderson H."/>
            <person name="Janes J.K."/>
            <person name="Zhao Y."/>
            <person name="Pandoh P."/>
            <person name="Moore R."/>
            <person name="Sperling F.A."/>
            <person name="Huber D.P."/>
            <person name="Birol I."/>
            <person name="Jones S.J."/>
            <person name="Bohlmann J."/>
        </authorList>
    </citation>
    <scope>NUCLEOTIDE SEQUENCE</scope>
</reference>
<feature type="region of interest" description="Disordered" evidence="1">
    <location>
        <begin position="1346"/>
        <end position="1378"/>
    </location>
</feature>
<dbReference type="Proteomes" id="UP000019118">
    <property type="component" value="Unassembled WGS sequence"/>
</dbReference>
<feature type="compositionally biased region" description="Basic and acidic residues" evidence="1">
    <location>
        <begin position="232"/>
        <end position="244"/>
    </location>
</feature>
<organism evidence="2 3">
    <name type="scientific">Dendroctonus ponderosae</name>
    <name type="common">Mountain pine beetle</name>
    <dbReference type="NCBI Taxonomy" id="77166"/>
    <lineage>
        <taxon>Eukaryota</taxon>
        <taxon>Metazoa</taxon>
        <taxon>Ecdysozoa</taxon>
        <taxon>Arthropoda</taxon>
        <taxon>Hexapoda</taxon>
        <taxon>Insecta</taxon>
        <taxon>Pterygota</taxon>
        <taxon>Neoptera</taxon>
        <taxon>Endopterygota</taxon>
        <taxon>Coleoptera</taxon>
        <taxon>Polyphaga</taxon>
        <taxon>Cucujiformia</taxon>
        <taxon>Curculionidae</taxon>
        <taxon>Scolytinae</taxon>
        <taxon>Dendroctonus</taxon>
    </lineage>
</organism>
<feature type="compositionally biased region" description="Low complexity" evidence="1">
    <location>
        <begin position="840"/>
        <end position="853"/>
    </location>
</feature>
<proteinExistence type="predicted"/>
<sequence>MIRNLVLKLPSLKCTSEYAFSSLYRKRSFRSLSPIQRLRSDASAVAERSVSCSRAERGNSPVDISGKPPARALCFTKVQQPDASEVQWKENSVRLQEAEPLKGESDFTKSDSVHFETLEQYELEAARPRPSKSRDVFDAFALQYKRVDRYTHLQPNQMKPYGSSDNLYSPMLIRPTNSLKYPKKLKRQMTRETTELEPVGSTETPAKGQRNFSTATHSSEETRKISTTKKCVSKEGDSTKDKHSSGIMRPNEQLRFPNTLNLSGYRQFSKQQLIAYQNSWAMRSKFVDFSPPSYQALPKNLVEQTDELPLKISTPAMRKERKEAENRQGSIHYRSSYSDIIKCKLQEEQTAKMGLNGNLLAPCDALKMCNSYSVATPSERSDKMLENLKSIPSNRTITTRSKSNINCNEKSVLTQQPLQQIELSGEFVSQRNYSRAPKNKKKSKKSDMNKSYDPECDNVCAPFIRSFKKSKSPRFPYEPAKCEQEHERRKSVYLPSKVKLPVDPCLQRPEYRDCKPDTRCTIERADECLEIGPKQLPKLRTGPCPCIDPPVPTVNPKLERLQFKFEDPPKVICHPPTCDVPRADDDNPYKFKPLKPYVPQVCECVEPPPMYNVKLKRLPRCEPEEICRPVRVCPVIDLCPERADKCFKVVPKRLPLLPDSPCPCIDTPPPAVAPPIKRLDLHVPEPERVCPPPRPCDEVQRADDNLKQRRKKLPKFVPGDCPCEDKPMIDWNLKRLVCEDEPRDCIVPDPCRAFPRADWGCWEYTQDVCEDVDEKCLPPKPKCEKPKKEKPCRKPSICENAGAGVLDYRNVSKRKYSNASSSSSLKLYQRMKSTSEKTTSRSAASKPTSLSSSQPTRKSTQFAPKLKGTSKKSANAPALQLVKLLNQLETTSNRESQHLLFKPEKVEKVDYNHILKTIASTTAELEKKEIAKTNAMAAQTLKKPKQTTLRVTSRAISTTEHSHSETEMKKKKECQAKEKCKKIKPSLKAIMCKKSCPKYHVCHDADNERECRPFCKMERVPVCCEKEESPYTAYSDNLNREIQPYTHTKTPQWTCNRKQYGFHPVYKKEHDVPNSDKTKNLKRYSTSTLLAELPPTDSVKRTDNHSTSPYRRESSSAMPKTKSSKSRQTARPLTVRSSNASIYQPPSKVFLKKTAMPNLSSNHSRSFTTKIFQIRFPEPCKKPKGTKESGDQCRQKISAPKITCKTEDICVAEEGRRCCYRDFKSDPNTVRRPPPFPAFSDCLDEEMEDILTECPLDKEKFHRMQPRFKQPPPQLLISPPPSQGKIDLMKEQECLREKLCMENEGVTQSCKDFGKPIPLMETKEMVQEVNRDCLIQEQLKTMKGRWPPRNLKQNRHLPHPKPITKPRDFSTFSAKTTGEINKKPPAEVKRIYVRKFHALIKNTDKAVLGDNIDKLKEITQKVFPNMDDTTKVVRLKDKLWRLQHPKIFQYLKRQNKVARRVTRCYTTFKSRRHWRISKLLKSINSARRFSRASALLKSTGQYYRGRRYLKVESKPNGAATRDKCKKKSFSKFTLNGCPPRLHRKICQRTPTLQDSARPISPYPAFSECHPDERITPACECGHEVGKRPDLQPRFSALRDSTTIVKDYPAQERIDRGMGVEYYKCKNGLGEEGQTIGCDPHGDYFNSKSGPNSKDANDCDSSAQKSAKNPLFEFLVQSHRKGPLAELEETTCCSQSPKSPSQPDPCDLDRKKIEDICIKECIKTIPCDLPEEEKYCICRDSCKTILDCKEKCEAQRNLQAEEKRTTDACTDQPNPKTECDKAKKKIVKKICSPKPPCPPKPTCKNIAVKPVCGPKKSKSFTQLESVWQKIVNYFKARPNCPQPGDYKKKSLKQKAEKAADAAGLVVIDPNCLPPDLRKTFKATKKDCKICPNQEPKEPVKAGNTSTFTKPINRNFSTNFQEFRDYSKSCNNLEEINKLLEESEINQRKLKMGISSCCLDREFAIFPERKGTDESEAIKLSLDMQLYKRTDLADLCYEGGKYKRTYFGYSNIIPSRENILERAWRISIEANNKYNYPTSCNLFNEIFSKLENSIKTAEDLEKLKTESVLKELDELLKSQDLNTNKKKK</sequence>
<evidence type="ECO:0000313" key="2">
    <source>
        <dbReference type="EnsemblMetazoa" id="XP_019772894.1"/>
    </source>
</evidence>
<feature type="compositionally biased region" description="Basic and acidic residues" evidence="1">
    <location>
        <begin position="1098"/>
        <end position="1114"/>
    </location>
</feature>